<evidence type="ECO:0000313" key="2">
    <source>
        <dbReference type="Proteomes" id="UP001162501"/>
    </source>
</evidence>
<proteinExistence type="predicted"/>
<gene>
    <name evidence="1" type="ORF">MRATA1EN22A_LOCUS13606</name>
</gene>
<accession>A0AC59Z3V2</accession>
<dbReference type="EMBL" id="OX596107">
    <property type="protein sequence ID" value="CAN0203551.1"/>
    <property type="molecule type" value="Genomic_DNA"/>
</dbReference>
<sequence>GPPCRELPVSAATPSPSRCSPGEHQGRRQKHRTHRSGDGSPVPTAGTGPSRSQLCAPPWSSFSHTESQSSKATAPLPIGTSAGLSPLTWGSGHGLGTVSPRRPASTLSR</sequence>
<dbReference type="Proteomes" id="UP001162501">
    <property type="component" value="Chromosome 23"/>
</dbReference>
<feature type="non-terminal residue" evidence="1">
    <location>
        <position position="1"/>
    </location>
</feature>
<reference evidence="1" key="2">
    <citation type="submission" date="2025-03" db="EMBL/GenBank/DDBJ databases">
        <authorList>
            <consortium name="ELIXIR-Norway"/>
            <consortium name="Elixir Norway"/>
        </authorList>
    </citation>
    <scope>NUCLEOTIDE SEQUENCE</scope>
</reference>
<feature type="non-terminal residue" evidence="1">
    <location>
        <position position="109"/>
    </location>
</feature>
<name>A0AC59Z3V2_RANTA</name>
<organism evidence="1 2">
    <name type="scientific">Rangifer tarandus platyrhynchus</name>
    <name type="common">Svalbard reindeer</name>
    <dbReference type="NCBI Taxonomy" id="3082113"/>
    <lineage>
        <taxon>Eukaryota</taxon>
        <taxon>Metazoa</taxon>
        <taxon>Chordata</taxon>
        <taxon>Craniata</taxon>
        <taxon>Vertebrata</taxon>
        <taxon>Euteleostomi</taxon>
        <taxon>Mammalia</taxon>
        <taxon>Eutheria</taxon>
        <taxon>Laurasiatheria</taxon>
        <taxon>Artiodactyla</taxon>
        <taxon>Ruminantia</taxon>
        <taxon>Pecora</taxon>
        <taxon>Cervidae</taxon>
        <taxon>Odocoileinae</taxon>
        <taxon>Rangifer</taxon>
    </lineage>
</organism>
<evidence type="ECO:0000313" key="1">
    <source>
        <dbReference type="EMBL" id="CAN0203551.1"/>
    </source>
</evidence>
<reference evidence="1" key="1">
    <citation type="submission" date="2023-05" db="EMBL/GenBank/DDBJ databases">
        <authorList>
            <consortium name="ELIXIR-Norway"/>
        </authorList>
    </citation>
    <scope>NUCLEOTIDE SEQUENCE</scope>
</reference>
<protein>
    <submittedName>
        <fullName evidence="1">Uncharacterized protein</fullName>
    </submittedName>
</protein>